<dbReference type="Pfam" id="PF00487">
    <property type="entry name" value="FA_desaturase"/>
    <property type="match status" value="2"/>
</dbReference>
<protein>
    <submittedName>
        <fullName evidence="3">Beta-carotene ketolase (CrtW type)</fullName>
    </submittedName>
</protein>
<feature type="domain" description="Fatty acid desaturase" evidence="2">
    <location>
        <begin position="48"/>
        <end position="143"/>
    </location>
</feature>
<organism evidence="3 4">
    <name type="scientific">Sphingomonas abaci</name>
    <dbReference type="NCBI Taxonomy" id="237611"/>
    <lineage>
        <taxon>Bacteria</taxon>
        <taxon>Pseudomonadati</taxon>
        <taxon>Pseudomonadota</taxon>
        <taxon>Alphaproteobacteria</taxon>
        <taxon>Sphingomonadales</taxon>
        <taxon>Sphingomonadaceae</taxon>
        <taxon>Sphingomonas</taxon>
    </lineage>
</organism>
<feature type="transmembrane region" description="Helical" evidence="1">
    <location>
        <begin position="84"/>
        <end position="102"/>
    </location>
</feature>
<keyword evidence="1" id="KW-0472">Membrane</keyword>
<evidence type="ECO:0000259" key="2">
    <source>
        <dbReference type="Pfam" id="PF00487"/>
    </source>
</evidence>
<keyword evidence="4" id="KW-1185">Reference proteome</keyword>
<comment type="caution">
    <text evidence="3">The sequence shown here is derived from an EMBL/GenBank/DDBJ whole genome shotgun (WGS) entry which is preliminary data.</text>
</comment>
<evidence type="ECO:0000313" key="4">
    <source>
        <dbReference type="Proteomes" id="UP000574769"/>
    </source>
</evidence>
<sequence>MPLPDRRAPAADTLSGLMLAGAIALAWAAIHLGGIFFWEWRWSTAPIAGLLILIQAWLSTGLFIVAHDCMHGSLAPGRPRLNRIVGTVCLAAYAGLSYGALLPKHHAHHAAPGTPADPDFHPDAPTRALPWFVRFFRGYYTHGQIVRITLAAILYMLLGASLWSIVAFWAVPALLALGQLFLFGTYLPHRHEAQPFADAHHARNSRLSPLLSLLTCFHFGACHHEHHLSPQTPWWRLPRLRRATPR</sequence>
<dbReference type="AlphaFoldDB" id="A0A7W7AGM4"/>
<keyword evidence="1" id="KW-0812">Transmembrane</keyword>
<accession>A0A7W7AGM4</accession>
<dbReference type="RefSeq" id="WP_184110392.1">
    <property type="nucleotide sequence ID" value="NZ_JACHNY010000001.1"/>
</dbReference>
<dbReference type="GO" id="GO:0006629">
    <property type="term" value="P:lipid metabolic process"/>
    <property type="evidence" value="ECO:0007669"/>
    <property type="project" value="InterPro"/>
</dbReference>
<proteinExistence type="predicted"/>
<evidence type="ECO:0000256" key="1">
    <source>
        <dbReference type="SAM" id="Phobius"/>
    </source>
</evidence>
<feature type="transmembrane region" description="Helical" evidence="1">
    <location>
        <begin position="16"/>
        <end position="38"/>
    </location>
</feature>
<name>A0A7W7AGM4_9SPHN</name>
<keyword evidence="1" id="KW-1133">Transmembrane helix</keyword>
<evidence type="ECO:0000313" key="3">
    <source>
        <dbReference type="EMBL" id="MBB4615899.1"/>
    </source>
</evidence>
<feature type="transmembrane region" description="Helical" evidence="1">
    <location>
        <begin position="45"/>
        <end position="64"/>
    </location>
</feature>
<dbReference type="Proteomes" id="UP000574769">
    <property type="component" value="Unassembled WGS sequence"/>
</dbReference>
<gene>
    <name evidence="3" type="ORF">GGQ96_000005</name>
</gene>
<feature type="domain" description="Fatty acid desaturase" evidence="2">
    <location>
        <begin position="147"/>
        <end position="243"/>
    </location>
</feature>
<feature type="transmembrane region" description="Helical" evidence="1">
    <location>
        <begin position="169"/>
        <end position="187"/>
    </location>
</feature>
<dbReference type="EMBL" id="JACHNY010000001">
    <property type="protein sequence ID" value="MBB4615899.1"/>
    <property type="molecule type" value="Genomic_DNA"/>
</dbReference>
<reference evidence="3 4" key="1">
    <citation type="submission" date="2020-08" db="EMBL/GenBank/DDBJ databases">
        <title>Genomic Encyclopedia of Type Strains, Phase IV (KMG-IV): sequencing the most valuable type-strain genomes for metagenomic binning, comparative biology and taxonomic classification.</title>
        <authorList>
            <person name="Goeker M."/>
        </authorList>
    </citation>
    <scope>NUCLEOTIDE SEQUENCE [LARGE SCALE GENOMIC DNA]</scope>
    <source>
        <strain evidence="3 4">DSM 15867</strain>
    </source>
</reference>
<dbReference type="InterPro" id="IPR005804">
    <property type="entry name" value="FA_desaturase_dom"/>
</dbReference>